<dbReference type="Pfam" id="PF13380">
    <property type="entry name" value="CoA_binding_2"/>
    <property type="match status" value="1"/>
</dbReference>
<dbReference type="GO" id="GO:0016874">
    <property type="term" value="F:ligase activity"/>
    <property type="evidence" value="ECO:0007669"/>
    <property type="project" value="UniProtKB-KW"/>
</dbReference>
<dbReference type="SMART" id="SM00881">
    <property type="entry name" value="CoA_binding"/>
    <property type="match status" value="1"/>
</dbReference>
<dbReference type="InterPro" id="IPR036291">
    <property type="entry name" value="NAD(P)-bd_dom_sf"/>
</dbReference>
<dbReference type="EMBL" id="CP060714">
    <property type="protein sequence ID" value="QNN55813.1"/>
    <property type="molecule type" value="Genomic_DNA"/>
</dbReference>
<keyword evidence="1" id="KW-0547">Nucleotide-binding</keyword>
<dbReference type="Gene3D" id="3.30.470.20">
    <property type="entry name" value="ATP-grasp fold, B domain"/>
    <property type="match status" value="1"/>
</dbReference>
<dbReference type="InterPro" id="IPR003781">
    <property type="entry name" value="CoA-bd"/>
</dbReference>
<dbReference type="SUPFAM" id="SSF56059">
    <property type="entry name" value="Glutathione synthetase ATP-binding domain-like"/>
    <property type="match status" value="1"/>
</dbReference>
<dbReference type="SUPFAM" id="SSF52210">
    <property type="entry name" value="Succinyl-CoA synthetase domains"/>
    <property type="match status" value="2"/>
</dbReference>
<dbReference type="PANTHER" id="PTHR42793">
    <property type="entry name" value="COA BINDING DOMAIN CONTAINING PROTEIN"/>
    <property type="match status" value="1"/>
</dbReference>
<dbReference type="KEGG" id="drg:H9K76_14495"/>
<accession>A0A7G9RJN8</accession>
<organism evidence="3 4">
    <name type="scientific">Diaphorobacter ruginosibacter</name>
    <dbReference type="NCBI Taxonomy" id="1715720"/>
    <lineage>
        <taxon>Bacteria</taxon>
        <taxon>Pseudomonadati</taxon>
        <taxon>Pseudomonadota</taxon>
        <taxon>Betaproteobacteria</taxon>
        <taxon>Burkholderiales</taxon>
        <taxon>Comamonadaceae</taxon>
        <taxon>Diaphorobacter</taxon>
    </lineage>
</organism>
<dbReference type="PROSITE" id="PS50975">
    <property type="entry name" value="ATP_GRASP"/>
    <property type="match status" value="1"/>
</dbReference>
<dbReference type="PANTHER" id="PTHR42793:SF4">
    <property type="entry name" value="BLL6376 PROTEIN"/>
    <property type="match status" value="1"/>
</dbReference>
<dbReference type="Gene3D" id="3.30.1490.20">
    <property type="entry name" value="ATP-grasp fold, A domain"/>
    <property type="match status" value="1"/>
</dbReference>
<dbReference type="InterPro" id="IPR013815">
    <property type="entry name" value="ATP_grasp_subdomain_1"/>
</dbReference>
<dbReference type="InterPro" id="IPR011761">
    <property type="entry name" value="ATP-grasp"/>
</dbReference>
<protein>
    <submittedName>
        <fullName evidence="3">Acetate--CoA ligase family protein</fullName>
    </submittedName>
</protein>
<keyword evidence="4" id="KW-1185">Reference proteome</keyword>
<dbReference type="InterPro" id="IPR016102">
    <property type="entry name" value="Succinyl-CoA_synth-like"/>
</dbReference>
<dbReference type="Proteomes" id="UP000515811">
    <property type="component" value="Chromosome"/>
</dbReference>
<dbReference type="GO" id="GO:0005524">
    <property type="term" value="F:ATP binding"/>
    <property type="evidence" value="ECO:0007669"/>
    <property type="project" value="UniProtKB-UniRule"/>
</dbReference>
<evidence type="ECO:0000256" key="1">
    <source>
        <dbReference type="PROSITE-ProRule" id="PRU00409"/>
    </source>
</evidence>
<dbReference type="GO" id="GO:0046872">
    <property type="term" value="F:metal ion binding"/>
    <property type="evidence" value="ECO:0007669"/>
    <property type="project" value="InterPro"/>
</dbReference>
<proteinExistence type="predicted"/>
<dbReference type="Pfam" id="PF13607">
    <property type="entry name" value="Succ_CoA_lig"/>
    <property type="match status" value="1"/>
</dbReference>
<dbReference type="AlphaFoldDB" id="A0A7G9RJN8"/>
<evidence type="ECO:0000313" key="3">
    <source>
        <dbReference type="EMBL" id="QNN55813.1"/>
    </source>
</evidence>
<dbReference type="SUPFAM" id="SSF51735">
    <property type="entry name" value="NAD(P)-binding Rossmann-fold domains"/>
    <property type="match status" value="1"/>
</dbReference>
<name>A0A7G9RJN8_9BURK</name>
<keyword evidence="3" id="KW-0436">Ligase</keyword>
<keyword evidence="1" id="KW-0067">ATP-binding</keyword>
<gene>
    <name evidence="3" type="ORF">H9K76_14495</name>
</gene>
<dbReference type="Gene3D" id="3.40.50.720">
    <property type="entry name" value="NAD(P)-binding Rossmann-like Domain"/>
    <property type="match status" value="1"/>
</dbReference>
<reference evidence="3 4" key="1">
    <citation type="submission" date="2020-08" db="EMBL/GenBank/DDBJ databases">
        <title>Genome sequence of Diaphorobacter ruginosibacter DSM 27467T.</title>
        <authorList>
            <person name="Hyun D.-W."/>
            <person name="Bae J.-W."/>
        </authorList>
    </citation>
    <scope>NUCLEOTIDE SEQUENCE [LARGE SCALE GENOMIC DNA]</scope>
    <source>
        <strain evidence="3 4">DSM 27467</strain>
    </source>
</reference>
<sequence length="711" mass="74702">MNTMTDTIALHAPHAGLGTLFHPRSIAFIGASERPNTPASRGLRNCLRHGFKGGLYPINPKYPELFGVRCYPALAELPEVPELAMIALSAEMTLQAVAECKAAGVRVVVVCSAGWEEQGAEGVERARRLQQILSGGTMRMLGPNCLGAGNPAAGLCLGYNSSFESMAHSRTGRVGLVTQSGAMMGGLLLNGEDAGADVGLYAHVGNAMDIGMEEIVEYMLGDEQIDVIALMIEGLRQPRRFVDAARRARAVGKPLVVFKAGTSELGRQAVMSHTGALAGADEIFAAVCREEGILRVQESEDLLSTAASLAHWKGRQPVGRGGMLVFTLSGGAASILADECAEAGVPLPALSATTLQKLEAILPSYVKASNPLDVGGAVFSNPELPRQALAIALEDDAIDSVLWVGVGAPRDERSQLWLDQALDVVGVSDKASAIVPVSGHVQEAGFERARALGIPLARSLRAAAQLNGFARRANQPLLARGDADGSVPDLPAVEGLIDEVQSKALVKALGIRVPESRVAASVEEVASCARELAGPVVVKGLARGIAHKSEHGLVALNLATPELAQAAAQKMREQGGELEFTGFLVERMASRGVEVVLGIKRDPAFGPVLMFGLGGVAVELFKDVAFGMCPMSPDSARELISMTRAAALLRGFRGQPPADEEALVEAMVRLSQFAFRHADRLAEMDVNPVIVLPQGEGVLALDAMISCSGRT</sequence>
<dbReference type="InterPro" id="IPR032875">
    <property type="entry name" value="Succ_CoA_lig_flav_dom"/>
</dbReference>
<dbReference type="Pfam" id="PF13549">
    <property type="entry name" value="ATP-grasp_5"/>
    <property type="match status" value="1"/>
</dbReference>
<evidence type="ECO:0000313" key="4">
    <source>
        <dbReference type="Proteomes" id="UP000515811"/>
    </source>
</evidence>
<dbReference type="Gene3D" id="3.40.50.261">
    <property type="entry name" value="Succinyl-CoA synthetase domains"/>
    <property type="match status" value="2"/>
</dbReference>
<evidence type="ECO:0000259" key="2">
    <source>
        <dbReference type="PROSITE" id="PS50975"/>
    </source>
</evidence>
<feature type="domain" description="ATP-grasp" evidence="2">
    <location>
        <begin position="503"/>
        <end position="539"/>
    </location>
</feature>